<dbReference type="Gene3D" id="3.30.870.10">
    <property type="entry name" value="Endonuclease Chain A"/>
    <property type="match status" value="2"/>
</dbReference>
<dbReference type="Proteomes" id="UP001230005">
    <property type="component" value="Unassembled WGS sequence"/>
</dbReference>
<keyword evidence="2" id="KW-1185">Reference proteome</keyword>
<dbReference type="EMBL" id="JAUSUG010000002">
    <property type="protein sequence ID" value="MDQ0253370.1"/>
    <property type="molecule type" value="Genomic_DNA"/>
</dbReference>
<evidence type="ECO:0000313" key="1">
    <source>
        <dbReference type="EMBL" id="MDQ0253370.1"/>
    </source>
</evidence>
<keyword evidence="1" id="KW-0251">Elongation factor</keyword>
<comment type="caution">
    <text evidence="1">The sequence shown here is derived from an EMBL/GenBank/DDBJ whole genome shotgun (WGS) entry which is preliminary data.</text>
</comment>
<dbReference type="GO" id="GO:0003746">
    <property type="term" value="F:translation elongation factor activity"/>
    <property type="evidence" value="ECO:0007669"/>
    <property type="project" value="UniProtKB-KW"/>
</dbReference>
<keyword evidence="1" id="KW-0648">Protein biosynthesis</keyword>
<dbReference type="CDD" id="cd09117">
    <property type="entry name" value="PLDc_Bfil_DEXD_like"/>
    <property type="match status" value="1"/>
</dbReference>
<organism evidence="1 2">
    <name type="scientific">Evansella vedderi</name>
    <dbReference type="NCBI Taxonomy" id="38282"/>
    <lineage>
        <taxon>Bacteria</taxon>
        <taxon>Bacillati</taxon>
        <taxon>Bacillota</taxon>
        <taxon>Bacilli</taxon>
        <taxon>Bacillales</taxon>
        <taxon>Bacillaceae</taxon>
        <taxon>Evansella</taxon>
    </lineage>
</organism>
<gene>
    <name evidence="1" type="ORF">J2S74_000742</name>
</gene>
<dbReference type="SUPFAM" id="SSF56024">
    <property type="entry name" value="Phospholipase D/nuclease"/>
    <property type="match status" value="1"/>
</dbReference>
<dbReference type="RefSeq" id="WP_307321921.1">
    <property type="nucleotide sequence ID" value="NZ_JAUSUG010000002.1"/>
</dbReference>
<proteinExistence type="predicted"/>
<accession>A0ABT9ZQY7</accession>
<sequence>MRDIDILNELREPGYEVALLSTYSIDLSFFEKTVLGTLLDNSCHHIGIFTDHGMLMENYQDGYKLSDLGRSYLVQHVPTTGAFHPKIYLLLGDKKAKVIVTSSNLTAAGMLKNAEVGNVFKIDEGNMASLSIIRATYDFFRTIYSRNQLRYMLHVLSEAEKFSYLSKGDFEDRNQEFPMFLSNVRQPIMDQLEALLPDDIKRIRVIAPYFDQQLMVMDRWLRNYPDVKVEFLLQNETSNFPLEKDQSSAIELKEFHFHAKQQPRYHGKVFHFEGEQKGYVVYGSANCSKQAMLSSAENGNMEAIMFEENSSNEFQSFLDEKVQVGPLSPDFKREEVEEEPVSNKCPVIFREAVYEEKLEVVLESSEEINAVFINKQEGQFVKQMGELYFFTWNSKPINTNIIFGITVMTEIGEFEVQGWYQDWDKLYLTFTQQIGKPYRKVQDDPELRDYQNVVDLLNDLYQRLVLDEEDMMKQREENTSTSTIHDNAELQDEDIEVSNNEDDYYDLSEEGHTEKYGVIKGKDVLSDLISALLSQYQLASGASNERITPKYTPKNNGNTGEPTIQLMNHVMKRMDRFRKKFLKGLTSPAYMEKVEAEVLIKNATIYAHFLMNFSSREISKIIQVYEETADFKKQLVLNKKLLKKKQETINDLLQIANAITRYGKKSTLSEKLLESNNIVPLLLASLLLQEKVIEEGDDMMDRRHSRKKISIALKEIHEHVAPIRYEYDRYLEQIVLYMAKLDYETKEKELRNRLEQLFDFHSLTHFKELIRENPNINFHGNLTNSEANLHIETELNLSGPFNMLQLTLLTSMLNVMEWSDKTQFTITFHNNKQDGSLNRLVLVYSKDKKSLETKYEYHNGNKMEYQKDYVTVPKLITAAERGNSEFMAKDFKLKY</sequence>
<reference evidence="1 2" key="1">
    <citation type="submission" date="2023-07" db="EMBL/GenBank/DDBJ databases">
        <title>Genomic Encyclopedia of Type Strains, Phase IV (KMG-IV): sequencing the most valuable type-strain genomes for metagenomic binning, comparative biology and taxonomic classification.</title>
        <authorList>
            <person name="Goeker M."/>
        </authorList>
    </citation>
    <scope>NUCLEOTIDE SEQUENCE [LARGE SCALE GENOMIC DNA]</scope>
    <source>
        <strain evidence="1 2">DSM 9768</strain>
    </source>
</reference>
<evidence type="ECO:0000313" key="2">
    <source>
        <dbReference type="Proteomes" id="UP001230005"/>
    </source>
</evidence>
<dbReference type="GO" id="GO:0003743">
    <property type="term" value="F:translation initiation factor activity"/>
    <property type="evidence" value="ECO:0007669"/>
    <property type="project" value="UniProtKB-KW"/>
</dbReference>
<protein>
    <submittedName>
        <fullName evidence="1">HKD family nuclease/translation elongation factor P/translation initiation factor 5A</fullName>
    </submittedName>
</protein>
<name>A0ABT9ZQY7_9BACI</name>
<keyword evidence="1" id="KW-0396">Initiation factor</keyword>